<dbReference type="AlphaFoldDB" id="A0A5C0VDZ7"/>
<dbReference type="Proteomes" id="UP000323653">
    <property type="component" value="Chromosome"/>
</dbReference>
<sequence>MKTAASVLLIISGLVTLSCSQPKTVQQEQKVADDLEPKFSDTINRAETIVANKELELKLKGEKASIDALAPDTNSLVLLAKLPGKHKLVRVINDQWPEEVEASYNILKENSQLRYFVEVPFSESGDWFIAYKSYFDSEGRLFAFQKETNFFNSECTNEAAREISLKYYDGQFQLIDSVYTLTDSNNKPLKRSSCFFPYDFPFKMYRTVEILKNELNINGY</sequence>
<organism evidence="1 2">
    <name type="scientific">Pedobacter aquae</name>
    <dbReference type="NCBI Taxonomy" id="2605747"/>
    <lineage>
        <taxon>Bacteria</taxon>
        <taxon>Pseudomonadati</taxon>
        <taxon>Bacteroidota</taxon>
        <taxon>Sphingobacteriia</taxon>
        <taxon>Sphingobacteriales</taxon>
        <taxon>Sphingobacteriaceae</taxon>
        <taxon>Pedobacter</taxon>
    </lineage>
</organism>
<dbReference type="EMBL" id="CP043329">
    <property type="protein sequence ID" value="QEK50905.1"/>
    <property type="molecule type" value="Genomic_DNA"/>
</dbReference>
<name>A0A5C0VDZ7_9SPHI</name>
<dbReference type="KEGG" id="pej:FYC62_03890"/>
<evidence type="ECO:0008006" key="3">
    <source>
        <dbReference type="Google" id="ProtNLM"/>
    </source>
</evidence>
<proteinExistence type="predicted"/>
<accession>A0A5C0VDZ7</accession>
<dbReference type="PROSITE" id="PS51257">
    <property type="entry name" value="PROKAR_LIPOPROTEIN"/>
    <property type="match status" value="1"/>
</dbReference>
<protein>
    <recommendedName>
        <fullName evidence="3">Lipoprotein</fullName>
    </recommendedName>
</protein>
<evidence type="ECO:0000313" key="2">
    <source>
        <dbReference type="Proteomes" id="UP000323653"/>
    </source>
</evidence>
<dbReference type="RefSeq" id="WP_149073990.1">
    <property type="nucleotide sequence ID" value="NZ_CP043329.1"/>
</dbReference>
<reference evidence="1 2" key="1">
    <citation type="submission" date="2019-08" db="EMBL/GenBank/DDBJ databases">
        <title>Pedobacter sp. nov., isolated from Han river, South Korea.</title>
        <authorList>
            <person name="Lee D.-H."/>
            <person name="Kim Y.-S."/>
            <person name="Hwang E.-M."/>
            <person name="Le Tran T.C."/>
            <person name="Cha C.-J."/>
        </authorList>
    </citation>
    <scope>NUCLEOTIDE SEQUENCE [LARGE SCALE GENOMIC DNA]</scope>
    <source>
        <strain evidence="1 2">CJ43</strain>
    </source>
</reference>
<gene>
    <name evidence="1" type="ORF">FYC62_03890</name>
</gene>
<keyword evidence="2" id="KW-1185">Reference proteome</keyword>
<evidence type="ECO:0000313" key="1">
    <source>
        <dbReference type="EMBL" id="QEK50905.1"/>
    </source>
</evidence>